<dbReference type="RefSeq" id="WP_069151256.1">
    <property type="nucleotide sequence ID" value="NZ_DBFYTW010000222.1"/>
</dbReference>
<evidence type="ECO:0000313" key="7">
    <source>
        <dbReference type="Proteomes" id="UP000094271"/>
    </source>
</evidence>
<evidence type="ECO:0000313" key="5">
    <source>
        <dbReference type="EMBL" id="ODR58164.1"/>
    </source>
</evidence>
<feature type="domain" description="AAA" evidence="1">
    <location>
        <begin position="20"/>
        <end position="144"/>
    </location>
</feature>
<keyword evidence="8" id="KW-1185">Reference proteome</keyword>
<dbReference type="PANTHER" id="PTHR33295">
    <property type="entry name" value="ATPASE"/>
    <property type="match status" value="1"/>
</dbReference>
<gene>
    <name evidence="4" type="ORF">BEI59_22205</name>
    <name evidence="3" type="ORF">BEI61_00709</name>
    <name evidence="5" type="ORF">BEI63_09785</name>
</gene>
<dbReference type="Pfam" id="PF13173">
    <property type="entry name" value="AAA_14"/>
    <property type="match status" value="1"/>
</dbReference>
<evidence type="ECO:0000313" key="3">
    <source>
        <dbReference type="EMBL" id="ODM09080.1"/>
    </source>
</evidence>
<reference evidence="4 7" key="3">
    <citation type="submission" date="2016-08" db="EMBL/GenBank/DDBJ databases">
        <authorList>
            <person name="Seilhamer J.J."/>
        </authorList>
    </citation>
    <scope>NUCLEOTIDE SEQUENCE [LARGE SCALE GENOMIC DNA]</scope>
    <source>
        <strain evidence="4 7">NML150140-1</strain>
    </source>
</reference>
<dbReference type="Proteomes" id="UP000094869">
    <property type="component" value="Unassembled WGS sequence"/>
</dbReference>
<dbReference type="InterPro" id="IPR041682">
    <property type="entry name" value="AAA_14"/>
</dbReference>
<feature type="domain" description="DUF4143" evidence="2">
    <location>
        <begin position="189"/>
        <end position="337"/>
    </location>
</feature>
<sequence length="386" mass="44453">MIIRESYLSKIRPFIGKDIIKVLTGIRRGGKSVLLEQIRDEINSPNTIFLNFEDLGNQHLCEYHSLHEYVCDKIGGSKETFYLFFDEIQEVQGWEKAINSLRVKFHADIYITGSNSQLLSGELATYIAGRYVSFTVYPFSFTEFKMVNPDYTFDQYIQYGGMPFLASIGFGTEFSKNYLQDIFHSVVLKDIVKRNNIRDVDLLERIIAYALANVGKSFSATSISKFFKSENRTVAPETILNYLKACEEAYLLYRLKSQDINGKKMLKVNEKYYVVDHGLREAIVGENLQNVEIVLENIVGLELLRRGYKVCVGRVGEKEIDFIGEKDGDKLYIQVCYLLNDESTIQREFGSLLEIRDNYPKIVLYKEGSFRGKFEGIPAVKIEDWL</sequence>
<evidence type="ECO:0000313" key="6">
    <source>
        <dbReference type="Proteomes" id="UP000094067"/>
    </source>
</evidence>
<dbReference type="Proteomes" id="UP000094067">
    <property type="component" value="Unassembled WGS sequence"/>
</dbReference>
<dbReference type="AlphaFoldDB" id="A0A1E3AK59"/>
<evidence type="ECO:0000313" key="4">
    <source>
        <dbReference type="EMBL" id="ODR47737.1"/>
    </source>
</evidence>
<evidence type="ECO:0000259" key="1">
    <source>
        <dbReference type="Pfam" id="PF13173"/>
    </source>
</evidence>
<dbReference type="EMBL" id="MCGH01000001">
    <property type="protein sequence ID" value="ODM09080.1"/>
    <property type="molecule type" value="Genomic_DNA"/>
</dbReference>
<reference evidence="5 8" key="2">
    <citation type="submission" date="2016-08" db="EMBL/GenBank/DDBJ databases">
        <title>Characterization of Isolates of Eisenbergiella tayi Derived from Blood Cultures, Using Whole Genome Sequencing.</title>
        <authorList>
            <person name="Bernier A.-M."/>
            <person name="Burdz T."/>
            <person name="Wiebe D."/>
            <person name="Bernard K."/>
        </authorList>
    </citation>
    <scope>NUCLEOTIDE SEQUENCE [LARGE SCALE GENOMIC DNA]</scope>
    <source>
        <strain evidence="5 8">NML120146</strain>
    </source>
</reference>
<evidence type="ECO:0000313" key="8">
    <source>
        <dbReference type="Proteomes" id="UP000094869"/>
    </source>
</evidence>
<protein>
    <submittedName>
        <fullName evidence="4">ATPase</fullName>
    </submittedName>
</protein>
<dbReference type="OrthoDB" id="9801684at2"/>
<organism evidence="3 6">
    <name type="scientific">Eisenbergiella tayi</name>
    <dbReference type="NCBI Taxonomy" id="1432052"/>
    <lineage>
        <taxon>Bacteria</taxon>
        <taxon>Bacillati</taxon>
        <taxon>Bacillota</taxon>
        <taxon>Clostridia</taxon>
        <taxon>Lachnospirales</taxon>
        <taxon>Lachnospiraceae</taxon>
        <taxon>Eisenbergiella</taxon>
    </lineage>
</organism>
<comment type="caution">
    <text evidence="3">The sequence shown here is derived from an EMBL/GenBank/DDBJ whole genome shotgun (WGS) entry which is preliminary data.</text>
</comment>
<accession>A0A1E3AK59</accession>
<dbReference type="PATRIC" id="fig|1432052.4.peg.801"/>
<dbReference type="InterPro" id="IPR027417">
    <property type="entry name" value="P-loop_NTPase"/>
</dbReference>
<dbReference type="SUPFAM" id="SSF52540">
    <property type="entry name" value="P-loop containing nucleoside triphosphate hydrolases"/>
    <property type="match status" value="1"/>
</dbReference>
<dbReference type="Proteomes" id="UP000094271">
    <property type="component" value="Unassembled WGS sequence"/>
</dbReference>
<name>A0A1E3AK59_9FIRM</name>
<dbReference type="PANTHER" id="PTHR33295:SF20">
    <property type="entry name" value="ATPASE"/>
    <property type="match status" value="1"/>
</dbReference>
<dbReference type="InterPro" id="IPR025420">
    <property type="entry name" value="DUF4143"/>
</dbReference>
<reference evidence="3 6" key="1">
    <citation type="submission" date="2016-07" db="EMBL/GenBank/DDBJ databases">
        <title>Characterization of isolates of Eisenbergiella tayi derived from blood cultures, using whole genome sequencing.</title>
        <authorList>
            <person name="Burdz T."/>
            <person name="Wiebe D."/>
            <person name="Huynh C."/>
            <person name="Bernard K."/>
        </authorList>
    </citation>
    <scope>NUCLEOTIDE SEQUENCE [LARGE SCALE GENOMIC DNA]</scope>
    <source>
        <strain evidence="3 6">NML 110608</strain>
    </source>
</reference>
<dbReference type="Pfam" id="PF13635">
    <property type="entry name" value="DUF4143"/>
    <property type="match status" value="1"/>
</dbReference>
<dbReference type="EMBL" id="MEHD01000020">
    <property type="protein sequence ID" value="ODR58164.1"/>
    <property type="molecule type" value="Genomic_DNA"/>
</dbReference>
<evidence type="ECO:0000259" key="2">
    <source>
        <dbReference type="Pfam" id="PF13635"/>
    </source>
</evidence>
<proteinExistence type="predicted"/>
<dbReference type="EMBL" id="MEHA01000019">
    <property type="protein sequence ID" value="ODR47737.1"/>
    <property type="molecule type" value="Genomic_DNA"/>
</dbReference>